<keyword evidence="1" id="KW-0547">Nucleotide-binding</keyword>
<keyword evidence="2" id="KW-0378">Hydrolase</keyword>
<dbReference type="GO" id="GO:0005829">
    <property type="term" value="C:cytosol"/>
    <property type="evidence" value="ECO:0007669"/>
    <property type="project" value="TreeGrafter"/>
</dbReference>
<evidence type="ECO:0000256" key="5">
    <source>
        <dbReference type="ARBA" id="ARBA00038437"/>
    </source>
</evidence>
<dbReference type="AlphaFoldDB" id="A0A0C3ND41"/>
<dbReference type="InterPro" id="IPR011545">
    <property type="entry name" value="DEAD/DEAH_box_helicase_dom"/>
</dbReference>
<dbReference type="InterPro" id="IPR027417">
    <property type="entry name" value="P-loop_NTPase"/>
</dbReference>
<dbReference type="EMBL" id="JPIT01000007">
    <property type="protein sequence ID" value="KIO47327.1"/>
    <property type="molecule type" value="Genomic_DNA"/>
</dbReference>
<keyword evidence="3 8" id="KW-0347">Helicase</keyword>
<dbReference type="InterPro" id="IPR012677">
    <property type="entry name" value="Nucleotide-bd_a/b_plait_sf"/>
</dbReference>
<dbReference type="SMART" id="SM00490">
    <property type="entry name" value="HELICc"/>
    <property type="match status" value="1"/>
</dbReference>
<gene>
    <name evidence="8" type="ORF">BA92_11525</name>
    <name evidence="9" type="ORF">IE90_01725</name>
</gene>
<dbReference type="PANTHER" id="PTHR47959:SF1">
    <property type="entry name" value="ATP-DEPENDENT RNA HELICASE DBPA"/>
    <property type="match status" value="1"/>
</dbReference>
<dbReference type="SUPFAM" id="SSF52540">
    <property type="entry name" value="P-loop containing nucleoside triphosphate hydrolases"/>
    <property type="match status" value="1"/>
</dbReference>
<reference evidence="9 10" key="2">
    <citation type="submission" date="2014-07" db="EMBL/GenBank/DDBJ databases">
        <title>Porphyromonadaceae bacterium OUH 334697 = ATCC BAA-2682 = DSM 28341 draft genome.</title>
        <authorList>
            <person name="Sydenham T.V."/>
            <person name="Hasman H."/>
            <person name="Justesen U.S."/>
        </authorList>
    </citation>
    <scope>NUCLEOTIDE SEQUENCE [LARGE SCALE GENOMIC DNA]</scope>
    <source>
        <strain evidence="9 10">OUH 334697</strain>
    </source>
</reference>
<dbReference type="GO" id="GO:0003676">
    <property type="term" value="F:nucleic acid binding"/>
    <property type="evidence" value="ECO:0007669"/>
    <property type="project" value="InterPro"/>
</dbReference>
<dbReference type="Proteomes" id="UP000031980">
    <property type="component" value="Unassembled WGS sequence"/>
</dbReference>
<dbReference type="InterPro" id="IPR044742">
    <property type="entry name" value="DEAD/DEAH_RhlB"/>
</dbReference>
<dbReference type="Pfam" id="PF03880">
    <property type="entry name" value="DbpA"/>
    <property type="match status" value="1"/>
</dbReference>
<dbReference type="Proteomes" id="UP000031937">
    <property type="component" value="Unassembled WGS sequence"/>
</dbReference>
<dbReference type="RefSeq" id="WP_041502145.1">
    <property type="nucleotide sequence ID" value="NZ_JPIT01000007.1"/>
</dbReference>
<sequence length="440" mass="50052">MPPIDDTFRDILQSLGIATLNEMQIQAIEAQRNNRDILLLSPTGSGKTLAFLLPLLEKLSSDKKEIQALILTPSRELALQIESVFRSLRSSYRVVCCYGGHDIQVEERSLVYPPALLIGTPGRLLDHIDRQTIDLKEVHTIILDEFDKSLEFGFIEDMREIFACLHGIRQRILTSATSAVEIPVFVGIKSPHAINFLEKTPLGKLEIKTVYSGDPDKLTTLYRLLGELNGSPTLIFCNYREHAERISTYLRKQAVENEFFHGGLEQAERERVLCKFRNGSTTILISTDLAARGLDIPEIEYIIHYHFPDTEEAFIHRNGRTARMKASGTAFVLIGESEIFPAYLPEIPEVYRLSGKNKIPPKPEWDTLYIGKGKKDKLSKMDIVGFLCQKGNLHKEEIGRIEIKDFHAFAAIKRNRIRKTLSLIRNEKIKNMKTKFAISF</sequence>
<dbReference type="GO" id="GO:0003724">
    <property type="term" value="F:RNA helicase activity"/>
    <property type="evidence" value="ECO:0007669"/>
    <property type="project" value="TreeGrafter"/>
</dbReference>
<reference evidence="8 11" key="1">
    <citation type="submission" date="2014-07" db="EMBL/GenBank/DDBJ databases">
        <title>Porphyromonadaceae bacterium OUH 308042 = ATCC BAA-2681 = DSM 28342 draft genome.</title>
        <authorList>
            <person name="Sydenham T.V."/>
            <person name="Hasman H."/>
            <person name="Justensen U.S."/>
        </authorList>
    </citation>
    <scope>NUCLEOTIDE SEQUENCE [LARGE SCALE GENOMIC DNA]</scope>
    <source>
        <strain evidence="8 11">OUH 308042</strain>
    </source>
</reference>
<evidence type="ECO:0000313" key="11">
    <source>
        <dbReference type="Proteomes" id="UP000031980"/>
    </source>
</evidence>
<dbReference type="InterPro" id="IPR001650">
    <property type="entry name" value="Helicase_C-like"/>
</dbReference>
<evidence type="ECO:0000313" key="10">
    <source>
        <dbReference type="Proteomes" id="UP000031937"/>
    </source>
</evidence>
<dbReference type="InterPro" id="IPR014001">
    <property type="entry name" value="Helicase_ATP-bd"/>
</dbReference>
<evidence type="ECO:0000256" key="4">
    <source>
        <dbReference type="ARBA" id="ARBA00022840"/>
    </source>
</evidence>
<accession>A0A0C3ND41</accession>
<evidence type="ECO:0000313" key="9">
    <source>
        <dbReference type="EMBL" id="KIO47327.1"/>
    </source>
</evidence>
<comment type="similarity">
    <text evidence="5">Belongs to the DEAD box helicase family.</text>
</comment>
<evidence type="ECO:0000256" key="1">
    <source>
        <dbReference type="ARBA" id="ARBA00022741"/>
    </source>
</evidence>
<keyword evidence="4" id="KW-0067">ATP-binding</keyword>
<dbReference type="PROSITE" id="PS51194">
    <property type="entry name" value="HELICASE_CTER"/>
    <property type="match status" value="1"/>
</dbReference>
<dbReference type="PROSITE" id="PS51192">
    <property type="entry name" value="HELICASE_ATP_BIND_1"/>
    <property type="match status" value="1"/>
</dbReference>
<dbReference type="Pfam" id="PF00270">
    <property type="entry name" value="DEAD"/>
    <property type="match status" value="1"/>
</dbReference>
<evidence type="ECO:0000259" key="7">
    <source>
        <dbReference type="PROSITE" id="PS51194"/>
    </source>
</evidence>
<organism evidence="8 11">
    <name type="scientific">Sanguibacteroides justesenii</name>
    <dbReference type="NCBI Taxonomy" id="1547597"/>
    <lineage>
        <taxon>Bacteria</taxon>
        <taxon>Pseudomonadati</taxon>
        <taxon>Bacteroidota</taxon>
        <taxon>Bacteroidia</taxon>
        <taxon>Bacteroidales</taxon>
        <taxon>Porphyromonadaceae</taxon>
        <taxon>Sanguibacteroides</taxon>
    </lineage>
</organism>
<evidence type="ECO:0000256" key="3">
    <source>
        <dbReference type="ARBA" id="ARBA00022806"/>
    </source>
</evidence>
<dbReference type="GO" id="GO:0016787">
    <property type="term" value="F:hydrolase activity"/>
    <property type="evidence" value="ECO:0007669"/>
    <property type="project" value="UniProtKB-KW"/>
</dbReference>
<dbReference type="Gene3D" id="3.40.50.300">
    <property type="entry name" value="P-loop containing nucleotide triphosphate hydrolases"/>
    <property type="match status" value="2"/>
</dbReference>
<proteinExistence type="inferred from homology"/>
<dbReference type="SMART" id="SM00487">
    <property type="entry name" value="DEXDc"/>
    <property type="match status" value="1"/>
</dbReference>
<evidence type="ECO:0000256" key="2">
    <source>
        <dbReference type="ARBA" id="ARBA00022801"/>
    </source>
</evidence>
<feature type="domain" description="Helicase ATP-binding" evidence="6">
    <location>
        <begin position="28"/>
        <end position="196"/>
    </location>
</feature>
<dbReference type="EMBL" id="JPIU01000040">
    <property type="protein sequence ID" value="KIO44012.1"/>
    <property type="molecule type" value="Genomic_DNA"/>
</dbReference>
<evidence type="ECO:0000259" key="6">
    <source>
        <dbReference type="PROSITE" id="PS51192"/>
    </source>
</evidence>
<dbReference type="GO" id="GO:0005524">
    <property type="term" value="F:ATP binding"/>
    <property type="evidence" value="ECO:0007669"/>
    <property type="project" value="UniProtKB-KW"/>
</dbReference>
<feature type="domain" description="Helicase C-terminal" evidence="7">
    <location>
        <begin position="220"/>
        <end position="367"/>
    </location>
</feature>
<keyword evidence="11" id="KW-1185">Reference proteome</keyword>
<name>A0A0C3ND41_9PORP</name>
<evidence type="ECO:0000313" key="8">
    <source>
        <dbReference type="EMBL" id="KIO44012.1"/>
    </source>
</evidence>
<dbReference type="Gene3D" id="3.30.70.330">
    <property type="match status" value="1"/>
</dbReference>
<dbReference type="InterPro" id="IPR005580">
    <property type="entry name" value="DbpA/CsdA_RNA-bd_dom"/>
</dbReference>
<protein>
    <submittedName>
        <fullName evidence="8">Helicase</fullName>
    </submittedName>
</protein>
<dbReference type="PANTHER" id="PTHR47959">
    <property type="entry name" value="ATP-DEPENDENT RNA HELICASE RHLE-RELATED"/>
    <property type="match status" value="1"/>
</dbReference>
<dbReference type="Pfam" id="PF00271">
    <property type="entry name" value="Helicase_C"/>
    <property type="match status" value="1"/>
</dbReference>
<dbReference type="InterPro" id="IPR050079">
    <property type="entry name" value="DEAD_box_RNA_helicase"/>
</dbReference>
<dbReference type="CDD" id="cd00268">
    <property type="entry name" value="DEADc"/>
    <property type="match status" value="1"/>
</dbReference>
<comment type="caution">
    <text evidence="8">The sequence shown here is derived from an EMBL/GenBank/DDBJ whole genome shotgun (WGS) entry which is preliminary data.</text>
</comment>
<dbReference type="CDD" id="cd18787">
    <property type="entry name" value="SF2_C_DEAD"/>
    <property type="match status" value="1"/>
</dbReference>